<evidence type="ECO:0000259" key="2">
    <source>
        <dbReference type="PROSITE" id="PS50995"/>
    </source>
</evidence>
<evidence type="ECO:0000313" key="4">
    <source>
        <dbReference type="EMBL" id="RKS53054.1"/>
    </source>
</evidence>
<organism evidence="4 5">
    <name type="scientific">Gillisia mitskevichiae</name>
    <dbReference type="NCBI Taxonomy" id="270921"/>
    <lineage>
        <taxon>Bacteria</taxon>
        <taxon>Pseudomonadati</taxon>
        <taxon>Bacteroidota</taxon>
        <taxon>Flavobacteriia</taxon>
        <taxon>Flavobacteriales</taxon>
        <taxon>Flavobacteriaceae</taxon>
        <taxon>Gillisia</taxon>
    </lineage>
</organism>
<evidence type="ECO:0000256" key="1">
    <source>
        <dbReference type="ARBA" id="ARBA00022679"/>
    </source>
</evidence>
<dbReference type="InterPro" id="IPR036390">
    <property type="entry name" value="WH_DNA-bd_sf"/>
</dbReference>
<sequence>MFYNQIGNVALGSRLRRLSEILTEDAKQIYTLYGIKLKPKWFPVFYVLSHNEGKSITEIAKFIEHSHPSVSKIVREMLAEGIVLENTDKNDGRKNIIQLTKKGQQIALQTENQYLDVNLAVDEALAQTQNNLWKAMDEFEYLLDRKSLFKRVLDQKKIREMKDVEIVPYDSKYRSDFKKLNEDWINNHFMMEEADHKALDHPKEYILDRGGYIFVALYKDIPVGVCALIKMDHPDYDFELGKMAVSDKAQGKGIGWLLGKAVIDKAKSLKAKNVYLESNTKLIPAIALYEKFGFKKVRGQPTPYERCNIHMELRF</sequence>
<dbReference type="AlphaFoldDB" id="A0A495PQY6"/>
<keyword evidence="5" id="KW-1185">Reference proteome</keyword>
<comment type="caution">
    <text evidence="4">The sequence shown here is derived from an EMBL/GenBank/DDBJ whole genome shotgun (WGS) entry which is preliminary data.</text>
</comment>
<dbReference type="PANTHER" id="PTHR13947:SF37">
    <property type="entry name" value="LD18367P"/>
    <property type="match status" value="1"/>
</dbReference>
<dbReference type="PROSITE" id="PS50995">
    <property type="entry name" value="HTH_MARR_2"/>
    <property type="match status" value="1"/>
</dbReference>
<dbReference type="GO" id="GO:0003700">
    <property type="term" value="F:DNA-binding transcription factor activity"/>
    <property type="evidence" value="ECO:0007669"/>
    <property type="project" value="InterPro"/>
</dbReference>
<keyword evidence="1 4" id="KW-0808">Transferase</keyword>
<dbReference type="InterPro" id="IPR016181">
    <property type="entry name" value="Acyl_CoA_acyltransferase"/>
</dbReference>
<dbReference type="OrthoDB" id="1431064at2"/>
<dbReference type="Pfam" id="PF00583">
    <property type="entry name" value="Acetyltransf_1"/>
    <property type="match status" value="1"/>
</dbReference>
<dbReference type="PANTHER" id="PTHR13947">
    <property type="entry name" value="GNAT FAMILY N-ACETYLTRANSFERASE"/>
    <property type="match status" value="1"/>
</dbReference>
<protein>
    <submittedName>
        <fullName evidence="4">MarR family transcriptional regulator with acetyltransferase activity</fullName>
    </submittedName>
</protein>
<dbReference type="InterPro" id="IPR000835">
    <property type="entry name" value="HTH_MarR-typ"/>
</dbReference>
<reference evidence="4 5" key="1">
    <citation type="submission" date="2018-10" db="EMBL/GenBank/DDBJ databases">
        <title>Genomic Encyclopedia of Archaeal and Bacterial Type Strains, Phase II (KMG-II): from individual species to whole genera.</title>
        <authorList>
            <person name="Goeker M."/>
        </authorList>
    </citation>
    <scope>NUCLEOTIDE SEQUENCE [LARGE SCALE GENOMIC DNA]</scope>
    <source>
        <strain evidence="4 5">DSM 19839</strain>
    </source>
</reference>
<evidence type="ECO:0000259" key="3">
    <source>
        <dbReference type="PROSITE" id="PS51186"/>
    </source>
</evidence>
<dbReference type="Pfam" id="PF12802">
    <property type="entry name" value="MarR_2"/>
    <property type="match status" value="1"/>
</dbReference>
<dbReference type="CDD" id="cd04301">
    <property type="entry name" value="NAT_SF"/>
    <property type="match status" value="1"/>
</dbReference>
<dbReference type="GO" id="GO:0008080">
    <property type="term" value="F:N-acetyltransferase activity"/>
    <property type="evidence" value="ECO:0007669"/>
    <property type="project" value="InterPro"/>
</dbReference>
<evidence type="ECO:0000313" key="5">
    <source>
        <dbReference type="Proteomes" id="UP000276282"/>
    </source>
</evidence>
<gene>
    <name evidence="4" type="ORF">BC962_1300</name>
</gene>
<proteinExistence type="predicted"/>
<dbReference type="PROSITE" id="PS51186">
    <property type="entry name" value="GNAT"/>
    <property type="match status" value="1"/>
</dbReference>
<dbReference type="InterPro" id="IPR050769">
    <property type="entry name" value="NAT_camello-type"/>
</dbReference>
<name>A0A495PQY6_9FLAO</name>
<dbReference type="Gene3D" id="3.40.630.30">
    <property type="match status" value="1"/>
</dbReference>
<dbReference type="InterPro" id="IPR036388">
    <property type="entry name" value="WH-like_DNA-bd_sf"/>
</dbReference>
<dbReference type="Proteomes" id="UP000276282">
    <property type="component" value="Unassembled WGS sequence"/>
</dbReference>
<accession>A0A495PQY6</accession>
<dbReference type="Gene3D" id="1.10.10.10">
    <property type="entry name" value="Winged helix-like DNA-binding domain superfamily/Winged helix DNA-binding domain"/>
    <property type="match status" value="1"/>
</dbReference>
<dbReference type="SUPFAM" id="SSF46785">
    <property type="entry name" value="Winged helix' DNA-binding domain"/>
    <property type="match status" value="1"/>
</dbReference>
<feature type="domain" description="HTH marR-type" evidence="2">
    <location>
        <begin position="8"/>
        <end position="148"/>
    </location>
</feature>
<feature type="domain" description="N-acetyltransferase" evidence="3">
    <location>
        <begin position="175"/>
        <end position="315"/>
    </location>
</feature>
<dbReference type="InterPro" id="IPR000182">
    <property type="entry name" value="GNAT_dom"/>
</dbReference>
<dbReference type="EMBL" id="RBLG01000002">
    <property type="protein sequence ID" value="RKS53054.1"/>
    <property type="molecule type" value="Genomic_DNA"/>
</dbReference>
<dbReference type="RefSeq" id="WP_121345084.1">
    <property type="nucleotide sequence ID" value="NZ_RBLG01000002.1"/>
</dbReference>
<dbReference type="SUPFAM" id="SSF55729">
    <property type="entry name" value="Acyl-CoA N-acyltransferases (Nat)"/>
    <property type="match status" value="1"/>
</dbReference>